<reference evidence="3 4" key="1">
    <citation type="submission" date="2020-04" db="EMBL/GenBank/DDBJ databases">
        <title>Genome-Wide Identification of 5-Methylcytosine Sites in Bacterial Genomes By High-Throughput Sequencing of MspJI Restriction Fragments.</title>
        <authorList>
            <person name="Wu V."/>
        </authorList>
    </citation>
    <scope>NUCLEOTIDE SEQUENCE [LARGE SCALE GENOMIC DNA]</scope>
    <source>
        <strain evidence="3 4">NEB122</strain>
    </source>
</reference>
<evidence type="ECO:0000313" key="4">
    <source>
        <dbReference type="Proteomes" id="UP000503498"/>
    </source>
</evidence>
<feature type="transmembrane region" description="Helical" evidence="2">
    <location>
        <begin position="162"/>
        <end position="180"/>
    </location>
</feature>
<organism evidence="3 4">
    <name type="scientific">Xanthomonas campestris pv. badrii</name>
    <dbReference type="NCBI Taxonomy" id="149696"/>
    <lineage>
        <taxon>Bacteria</taxon>
        <taxon>Pseudomonadati</taxon>
        <taxon>Pseudomonadota</taxon>
        <taxon>Gammaproteobacteria</taxon>
        <taxon>Lysobacterales</taxon>
        <taxon>Lysobacteraceae</taxon>
        <taxon>Xanthomonas</taxon>
    </lineage>
</organism>
<feature type="compositionally biased region" description="Gly residues" evidence="1">
    <location>
        <begin position="388"/>
        <end position="400"/>
    </location>
</feature>
<sequence>MSIPLHSTDAALAQQLDALARQGQRLLDRAALRVAVQRGLRWALAGSAVGPALALMVAFWVQLPMARWLLGCALLPVLLAALPLLGLRRGASLQRHAALALLDRRAGAQDRLTAADQFLAERSLDGFRQAALRDAQAWIGPARQASQAPIAVQSRPIERWRFAMPVLAAALLLAAALVSGQRAGAAAARDASVGRGSAGVSTPVLAPTDADRTRIPPADVQRAATPAGRGRSDAAQPSAQDIGSANPQMRPGAAQGESGKTAAAAAARSAASTSASGGAGEAKDAAAAASSPNDGAGLPADAEQQRQMDDAAMSASDAAAASGNGDGMPEAGAISRERQPLTQPAQSALSPGAGAAQPPSQSGSDPGQASRQQSSERGDQGQSQGDGQHNGQGQGQGQGTDGALKRTRGLTGLLLGVPMEDQLTGTPNRGRVRSITRPSDPQGSPATPTPAQSRGSQSGDAGPVSPRPASAADQRLVRDYFLLQRKRGDSATEN</sequence>
<evidence type="ECO:0000256" key="2">
    <source>
        <dbReference type="SAM" id="Phobius"/>
    </source>
</evidence>
<feature type="compositionally biased region" description="Low complexity" evidence="1">
    <location>
        <begin position="253"/>
        <end position="276"/>
    </location>
</feature>
<gene>
    <name evidence="3" type="ORF">HG421_02195</name>
</gene>
<accession>A0A7Z2V7R0</accession>
<dbReference type="EMBL" id="CP051651">
    <property type="protein sequence ID" value="QJD66651.1"/>
    <property type="molecule type" value="Genomic_DNA"/>
</dbReference>
<feature type="compositionally biased region" description="Polar residues" evidence="1">
    <location>
        <begin position="436"/>
        <end position="459"/>
    </location>
</feature>
<dbReference type="RefSeq" id="WP_169704826.1">
    <property type="nucleotide sequence ID" value="NZ_CP051651.1"/>
</dbReference>
<keyword evidence="2" id="KW-1133">Transmembrane helix</keyword>
<feature type="compositionally biased region" description="Polar residues" evidence="1">
    <location>
        <begin position="235"/>
        <end position="247"/>
    </location>
</feature>
<keyword evidence="2" id="KW-0472">Membrane</keyword>
<feature type="compositionally biased region" description="Low complexity" evidence="1">
    <location>
        <begin position="310"/>
        <end position="323"/>
    </location>
</feature>
<feature type="compositionally biased region" description="Polar residues" evidence="1">
    <location>
        <begin position="358"/>
        <end position="371"/>
    </location>
</feature>
<keyword evidence="2" id="KW-0812">Transmembrane</keyword>
<protein>
    <submittedName>
        <fullName evidence="3">Uncharacterized protein</fullName>
    </submittedName>
</protein>
<feature type="compositionally biased region" description="Low complexity" evidence="1">
    <location>
        <begin position="189"/>
        <end position="199"/>
    </location>
</feature>
<reference evidence="3 4" key="2">
    <citation type="submission" date="2020-04" db="EMBL/GenBank/DDBJ databases">
        <authorList>
            <person name="Fomenkov A."/>
            <person name="Anton B.P."/>
            <person name="Roberts R.J."/>
        </authorList>
    </citation>
    <scope>NUCLEOTIDE SEQUENCE [LARGE SCALE GENOMIC DNA]</scope>
    <source>
        <strain evidence="3 4">NEB122</strain>
    </source>
</reference>
<feature type="compositionally biased region" description="Low complexity" evidence="1">
    <location>
        <begin position="285"/>
        <end position="297"/>
    </location>
</feature>
<name>A0A7Z2V7R0_XANCA</name>
<feature type="transmembrane region" description="Helical" evidence="2">
    <location>
        <begin position="68"/>
        <end position="87"/>
    </location>
</feature>
<evidence type="ECO:0000313" key="3">
    <source>
        <dbReference type="EMBL" id="QJD66651.1"/>
    </source>
</evidence>
<proteinExistence type="predicted"/>
<dbReference type="Proteomes" id="UP000503498">
    <property type="component" value="Chromosome"/>
</dbReference>
<feature type="transmembrane region" description="Helical" evidence="2">
    <location>
        <begin position="42"/>
        <end position="62"/>
    </location>
</feature>
<dbReference type="AlphaFoldDB" id="A0A7Z2V7R0"/>
<evidence type="ECO:0000256" key="1">
    <source>
        <dbReference type="SAM" id="MobiDB-lite"/>
    </source>
</evidence>
<feature type="compositionally biased region" description="Polar residues" evidence="1">
    <location>
        <begin position="340"/>
        <end position="349"/>
    </location>
</feature>
<feature type="region of interest" description="Disordered" evidence="1">
    <location>
        <begin position="189"/>
        <end position="494"/>
    </location>
</feature>